<dbReference type="SMART" id="SM00409">
    <property type="entry name" value="IG"/>
    <property type="match status" value="2"/>
</dbReference>
<dbReference type="FunCoup" id="A0A1V9XNK1">
    <property type="interactions" value="24"/>
</dbReference>
<feature type="domain" description="Ig-like" evidence="2">
    <location>
        <begin position="91"/>
        <end position="177"/>
    </location>
</feature>
<evidence type="ECO:0000256" key="1">
    <source>
        <dbReference type="ARBA" id="ARBA00023319"/>
    </source>
</evidence>
<dbReference type="GO" id="GO:0098632">
    <property type="term" value="F:cell-cell adhesion mediator activity"/>
    <property type="evidence" value="ECO:0007669"/>
    <property type="project" value="TreeGrafter"/>
</dbReference>
<dbReference type="GO" id="GO:0007411">
    <property type="term" value="P:axon guidance"/>
    <property type="evidence" value="ECO:0007669"/>
    <property type="project" value="TreeGrafter"/>
</dbReference>
<dbReference type="GO" id="GO:0007156">
    <property type="term" value="P:homophilic cell adhesion via plasma membrane adhesion molecules"/>
    <property type="evidence" value="ECO:0007669"/>
    <property type="project" value="TreeGrafter"/>
</dbReference>
<dbReference type="GO" id="GO:0070593">
    <property type="term" value="P:dendrite self-avoidance"/>
    <property type="evidence" value="ECO:0007669"/>
    <property type="project" value="TreeGrafter"/>
</dbReference>
<dbReference type="SUPFAM" id="SSF48726">
    <property type="entry name" value="Immunoglobulin"/>
    <property type="match status" value="2"/>
</dbReference>
<protein>
    <submittedName>
        <fullName evidence="3">Protein sidekick-like</fullName>
    </submittedName>
</protein>
<keyword evidence="1" id="KW-0393">Immunoglobulin domain</keyword>
<dbReference type="Gene3D" id="2.60.40.10">
    <property type="entry name" value="Immunoglobulins"/>
    <property type="match status" value="2"/>
</dbReference>
<dbReference type="InterPro" id="IPR036179">
    <property type="entry name" value="Ig-like_dom_sf"/>
</dbReference>
<comment type="caution">
    <text evidence="3">The sequence shown here is derived from an EMBL/GenBank/DDBJ whole genome shotgun (WGS) entry which is preliminary data.</text>
</comment>
<dbReference type="PANTHER" id="PTHR10075">
    <property type="entry name" value="BASIGIN RELATED"/>
    <property type="match status" value="1"/>
</dbReference>
<evidence type="ECO:0000313" key="4">
    <source>
        <dbReference type="Proteomes" id="UP000192247"/>
    </source>
</evidence>
<gene>
    <name evidence="3" type="ORF">BIW11_08706</name>
</gene>
<name>A0A1V9XNK1_9ACAR</name>
<dbReference type="GO" id="GO:0005886">
    <property type="term" value="C:plasma membrane"/>
    <property type="evidence" value="ECO:0007669"/>
    <property type="project" value="TreeGrafter"/>
</dbReference>
<feature type="non-terminal residue" evidence="3">
    <location>
        <position position="1"/>
    </location>
</feature>
<dbReference type="STRING" id="418985.A0A1V9XNK1"/>
<keyword evidence="4" id="KW-1185">Reference proteome</keyword>
<reference evidence="3 4" key="1">
    <citation type="journal article" date="2017" name="Gigascience">
        <title>Draft genome of the honey bee ectoparasitic mite, Tropilaelaps mercedesae, is shaped by the parasitic life history.</title>
        <authorList>
            <person name="Dong X."/>
            <person name="Armstrong S.D."/>
            <person name="Xia D."/>
            <person name="Makepeace B.L."/>
            <person name="Darby A.C."/>
            <person name="Kadowaki T."/>
        </authorList>
    </citation>
    <scope>NUCLEOTIDE SEQUENCE [LARGE SCALE GENOMIC DNA]</scope>
    <source>
        <strain evidence="3">Wuxi-XJTLU</strain>
    </source>
</reference>
<dbReference type="PANTHER" id="PTHR10075:SF101">
    <property type="entry name" value="ZWEI IG DOMAIN PROTEIN ZIG-3"/>
    <property type="match status" value="1"/>
</dbReference>
<dbReference type="PROSITE" id="PS50835">
    <property type="entry name" value="IG_LIKE"/>
    <property type="match status" value="1"/>
</dbReference>
<proteinExistence type="predicted"/>
<organism evidence="3 4">
    <name type="scientific">Tropilaelaps mercedesae</name>
    <dbReference type="NCBI Taxonomy" id="418985"/>
    <lineage>
        <taxon>Eukaryota</taxon>
        <taxon>Metazoa</taxon>
        <taxon>Ecdysozoa</taxon>
        <taxon>Arthropoda</taxon>
        <taxon>Chelicerata</taxon>
        <taxon>Arachnida</taxon>
        <taxon>Acari</taxon>
        <taxon>Parasitiformes</taxon>
        <taxon>Mesostigmata</taxon>
        <taxon>Gamasina</taxon>
        <taxon>Dermanyssoidea</taxon>
        <taxon>Laelapidae</taxon>
        <taxon>Tropilaelaps</taxon>
    </lineage>
</organism>
<dbReference type="InterPro" id="IPR003598">
    <property type="entry name" value="Ig_sub2"/>
</dbReference>
<dbReference type="InterPro" id="IPR003599">
    <property type="entry name" value="Ig_sub"/>
</dbReference>
<dbReference type="InterPro" id="IPR013098">
    <property type="entry name" value="Ig_I-set"/>
</dbReference>
<evidence type="ECO:0000313" key="3">
    <source>
        <dbReference type="EMBL" id="OQR75003.1"/>
    </source>
</evidence>
<dbReference type="AlphaFoldDB" id="A0A1V9XNK1"/>
<dbReference type="Pfam" id="PF07679">
    <property type="entry name" value="I-set"/>
    <property type="match status" value="1"/>
</dbReference>
<dbReference type="GO" id="GO:0030424">
    <property type="term" value="C:axon"/>
    <property type="evidence" value="ECO:0007669"/>
    <property type="project" value="TreeGrafter"/>
</dbReference>
<dbReference type="Proteomes" id="UP000192247">
    <property type="component" value="Unassembled WGS sequence"/>
</dbReference>
<dbReference type="InterPro" id="IPR013783">
    <property type="entry name" value="Ig-like_fold"/>
</dbReference>
<dbReference type="InterPro" id="IPR007110">
    <property type="entry name" value="Ig-like_dom"/>
</dbReference>
<dbReference type="EMBL" id="MNPL01007021">
    <property type="protein sequence ID" value="OQR75003.1"/>
    <property type="molecule type" value="Genomic_DNA"/>
</dbReference>
<sequence length="184" mass="20067">QDAVDSLNLVALGDVDATKTTDLTLTTVKSKLYIDCASADDEAEYTCVATSADRTESASYKLQVSRSPSPLSAIPVVCRRHAKKSHHLSTPARITMWTHNKLVPMGSSALLVCRAQGSNAAITWINEETQMVISDSDSDRIHVRDNGDLELKNIQWSDMGGYACQAENEAGTDREVAFLYPYAV</sequence>
<dbReference type="InParanoid" id="A0A1V9XNK1"/>
<dbReference type="OrthoDB" id="6138780at2759"/>
<accession>A0A1V9XNK1</accession>
<evidence type="ECO:0000259" key="2">
    <source>
        <dbReference type="PROSITE" id="PS50835"/>
    </source>
</evidence>
<dbReference type="SMART" id="SM00408">
    <property type="entry name" value="IGc2"/>
    <property type="match status" value="1"/>
</dbReference>